<dbReference type="PANTHER" id="PTHR43464:SF19">
    <property type="entry name" value="UBIQUINONE BIOSYNTHESIS O-METHYLTRANSFERASE, MITOCHONDRIAL"/>
    <property type="match status" value="1"/>
</dbReference>
<dbReference type="RefSeq" id="WP_354643620.1">
    <property type="nucleotide sequence ID" value="NZ_CP159872.1"/>
</dbReference>
<dbReference type="InterPro" id="IPR029063">
    <property type="entry name" value="SAM-dependent_MTases_sf"/>
</dbReference>
<dbReference type="CDD" id="cd02440">
    <property type="entry name" value="AdoMet_MTases"/>
    <property type="match status" value="1"/>
</dbReference>
<reference evidence="4" key="1">
    <citation type="submission" date="2024-06" db="EMBL/GenBank/DDBJ databases">
        <title>The genome sequences of Kitasatospora sp. strain HUAS MG31.</title>
        <authorList>
            <person name="Mo P."/>
        </authorList>
    </citation>
    <scope>NUCLEOTIDE SEQUENCE</scope>
    <source>
        <strain evidence="4">HUAS MG31</strain>
    </source>
</reference>
<name>A0AAU8K3Q8_9ACTN</name>
<dbReference type="EMBL" id="CP159872">
    <property type="protein sequence ID" value="XCM82688.1"/>
    <property type="molecule type" value="Genomic_DNA"/>
</dbReference>
<accession>A0AAU8K3Q8</accession>
<dbReference type="Pfam" id="PF13489">
    <property type="entry name" value="Methyltransf_23"/>
    <property type="match status" value="1"/>
</dbReference>
<keyword evidence="2" id="KW-0808">Transferase</keyword>
<dbReference type="SUPFAM" id="SSF53335">
    <property type="entry name" value="S-adenosyl-L-methionine-dependent methyltransferases"/>
    <property type="match status" value="1"/>
</dbReference>
<dbReference type="Gene3D" id="3.40.50.150">
    <property type="entry name" value="Vaccinia Virus protein VP39"/>
    <property type="match status" value="1"/>
</dbReference>
<protein>
    <submittedName>
        <fullName evidence="4">Methyltransferase domain-containing protein</fullName>
    </submittedName>
</protein>
<dbReference type="PANTHER" id="PTHR43464">
    <property type="entry name" value="METHYLTRANSFERASE"/>
    <property type="match status" value="1"/>
</dbReference>
<dbReference type="GO" id="GO:0008168">
    <property type="term" value="F:methyltransferase activity"/>
    <property type="evidence" value="ECO:0007669"/>
    <property type="project" value="UniProtKB-KW"/>
</dbReference>
<gene>
    <name evidence="4" type="ORF">ABWK59_29135</name>
</gene>
<organism evidence="4">
    <name type="scientific">Kitasatospora camelliae</name>
    <dbReference type="NCBI Taxonomy" id="3156397"/>
    <lineage>
        <taxon>Bacteria</taxon>
        <taxon>Bacillati</taxon>
        <taxon>Actinomycetota</taxon>
        <taxon>Actinomycetes</taxon>
        <taxon>Kitasatosporales</taxon>
        <taxon>Streptomycetaceae</taxon>
        <taxon>Kitasatospora</taxon>
    </lineage>
</organism>
<evidence type="ECO:0000256" key="2">
    <source>
        <dbReference type="ARBA" id="ARBA00022679"/>
    </source>
</evidence>
<dbReference type="KEGG" id="kcm:ABWK59_29135"/>
<dbReference type="AlphaFoldDB" id="A0AAU8K3Q8"/>
<keyword evidence="3" id="KW-0949">S-adenosyl-L-methionine</keyword>
<evidence type="ECO:0000256" key="1">
    <source>
        <dbReference type="ARBA" id="ARBA00022603"/>
    </source>
</evidence>
<evidence type="ECO:0000313" key="4">
    <source>
        <dbReference type="EMBL" id="XCM82688.1"/>
    </source>
</evidence>
<proteinExistence type="predicted"/>
<evidence type="ECO:0000256" key="3">
    <source>
        <dbReference type="ARBA" id="ARBA00022691"/>
    </source>
</evidence>
<keyword evidence="1 4" id="KW-0489">Methyltransferase</keyword>
<sequence length="265" mass="28542">MTSPYLFDPAWADEYARLTALEQVYDGPTGDLFRLLGVAEGWDCLEVGCGAGSTARQLAGLVGPSGTVLATDLDTRFAEGHGLPNLRLRRHDLLADPLPEAAFDLAHARAVVEHLPRREEALRRMAAAVRPGGWVLVEDFDIEGPMAEAVARYWPAGHTVLAGRLYRALEAAFGGAGVDTGFGRRLPEALERVGLTAVGGRIHAPLLSGGSPFIPLTLRRLRPRLLATGLLDAPELDAAVALIERQDVRYAPNFMVGAWGRRPTP</sequence>
<dbReference type="GO" id="GO:0032259">
    <property type="term" value="P:methylation"/>
    <property type="evidence" value="ECO:0007669"/>
    <property type="project" value="UniProtKB-KW"/>
</dbReference>